<dbReference type="EMBL" id="CM042029">
    <property type="protein sequence ID" value="KAI3794627.1"/>
    <property type="molecule type" value="Genomic_DNA"/>
</dbReference>
<accession>A0ACB9HGA7</accession>
<protein>
    <submittedName>
        <fullName evidence="1">Uncharacterized protein</fullName>
    </submittedName>
</protein>
<gene>
    <name evidence="1" type="ORF">L1987_37260</name>
</gene>
<evidence type="ECO:0000313" key="2">
    <source>
        <dbReference type="Proteomes" id="UP001056120"/>
    </source>
</evidence>
<organism evidence="1 2">
    <name type="scientific">Smallanthus sonchifolius</name>
    <dbReference type="NCBI Taxonomy" id="185202"/>
    <lineage>
        <taxon>Eukaryota</taxon>
        <taxon>Viridiplantae</taxon>
        <taxon>Streptophyta</taxon>
        <taxon>Embryophyta</taxon>
        <taxon>Tracheophyta</taxon>
        <taxon>Spermatophyta</taxon>
        <taxon>Magnoliopsida</taxon>
        <taxon>eudicotyledons</taxon>
        <taxon>Gunneridae</taxon>
        <taxon>Pentapetalae</taxon>
        <taxon>asterids</taxon>
        <taxon>campanulids</taxon>
        <taxon>Asterales</taxon>
        <taxon>Asteraceae</taxon>
        <taxon>Asteroideae</taxon>
        <taxon>Heliantheae alliance</taxon>
        <taxon>Millerieae</taxon>
        <taxon>Smallanthus</taxon>
    </lineage>
</organism>
<proteinExistence type="predicted"/>
<sequence>MVIDCTADKQRNESWLFVYSRLSQVLGWILLAFKRKDRTCISKEWDIFNARMSCTWSFAECYQASH</sequence>
<evidence type="ECO:0000313" key="1">
    <source>
        <dbReference type="EMBL" id="KAI3794627.1"/>
    </source>
</evidence>
<dbReference type="Proteomes" id="UP001056120">
    <property type="component" value="Linkage Group LG12"/>
</dbReference>
<keyword evidence="2" id="KW-1185">Reference proteome</keyword>
<name>A0ACB9HGA7_9ASTR</name>
<reference evidence="1 2" key="2">
    <citation type="journal article" date="2022" name="Mol. Ecol. Resour.">
        <title>The genomes of chicory, endive, great burdock and yacon provide insights into Asteraceae paleo-polyploidization history and plant inulin production.</title>
        <authorList>
            <person name="Fan W."/>
            <person name="Wang S."/>
            <person name="Wang H."/>
            <person name="Wang A."/>
            <person name="Jiang F."/>
            <person name="Liu H."/>
            <person name="Zhao H."/>
            <person name="Xu D."/>
            <person name="Zhang Y."/>
        </authorList>
    </citation>
    <scope>NUCLEOTIDE SEQUENCE [LARGE SCALE GENOMIC DNA]</scope>
    <source>
        <strain evidence="2">cv. Yunnan</strain>
        <tissue evidence="1">Leaves</tissue>
    </source>
</reference>
<comment type="caution">
    <text evidence="1">The sequence shown here is derived from an EMBL/GenBank/DDBJ whole genome shotgun (WGS) entry which is preliminary data.</text>
</comment>
<reference evidence="2" key="1">
    <citation type="journal article" date="2022" name="Mol. Ecol. Resour.">
        <title>The genomes of chicory, endive, great burdock and yacon provide insights into Asteraceae palaeo-polyploidization history and plant inulin production.</title>
        <authorList>
            <person name="Fan W."/>
            <person name="Wang S."/>
            <person name="Wang H."/>
            <person name="Wang A."/>
            <person name="Jiang F."/>
            <person name="Liu H."/>
            <person name="Zhao H."/>
            <person name="Xu D."/>
            <person name="Zhang Y."/>
        </authorList>
    </citation>
    <scope>NUCLEOTIDE SEQUENCE [LARGE SCALE GENOMIC DNA]</scope>
    <source>
        <strain evidence="2">cv. Yunnan</strain>
    </source>
</reference>